<protein>
    <submittedName>
        <fullName evidence="1">Uncharacterized protein</fullName>
    </submittedName>
</protein>
<evidence type="ECO:0000313" key="1">
    <source>
        <dbReference type="EMBL" id="MBX44328.1"/>
    </source>
</evidence>
<proteinExistence type="predicted"/>
<dbReference type="AlphaFoldDB" id="A0A2P2NP95"/>
<name>A0A2P2NP95_RHIMU</name>
<sequence length="19" mass="2464">MAWVRKLERADMHELRFKF</sequence>
<reference evidence="1" key="1">
    <citation type="submission" date="2018-02" db="EMBL/GenBank/DDBJ databases">
        <title>Rhizophora mucronata_Transcriptome.</title>
        <authorList>
            <person name="Meera S.P."/>
            <person name="Sreeshan A."/>
            <person name="Augustine A."/>
        </authorList>
    </citation>
    <scope>NUCLEOTIDE SEQUENCE</scope>
    <source>
        <tissue evidence="1">Leaf</tissue>
    </source>
</reference>
<accession>A0A2P2NP95</accession>
<dbReference type="EMBL" id="GGEC01063844">
    <property type="protein sequence ID" value="MBX44328.1"/>
    <property type="molecule type" value="Transcribed_RNA"/>
</dbReference>
<organism evidence="1">
    <name type="scientific">Rhizophora mucronata</name>
    <name type="common">Asiatic mangrove</name>
    <dbReference type="NCBI Taxonomy" id="61149"/>
    <lineage>
        <taxon>Eukaryota</taxon>
        <taxon>Viridiplantae</taxon>
        <taxon>Streptophyta</taxon>
        <taxon>Embryophyta</taxon>
        <taxon>Tracheophyta</taxon>
        <taxon>Spermatophyta</taxon>
        <taxon>Magnoliopsida</taxon>
        <taxon>eudicotyledons</taxon>
        <taxon>Gunneridae</taxon>
        <taxon>Pentapetalae</taxon>
        <taxon>rosids</taxon>
        <taxon>fabids</taxon>
        <taxon>Malpighiales</taxon>
        <taxon>Rhizophoraceae</taxon>
        <taxon>Rhizophora</taxon>
    </lineage>
</organism>